<dbReference type="SUPFAM" id="SSF53098">
    <property type="entry name" value="Ribonuclease H-like"/>
    <property type="match status" value="1"/>
</dbReference>
<dbReference type="Proteomes" id="UP000184510">
    <property type="component" value="Unassembled WGS sequence"/>
</dbReference>
<evidence type="ECO:0000313" key="6">
    <source>
        <dbReference type="Proteomes" id="UP000184510"/>
    </source>
</evidence>
<reference evidence="5 6" key="1">
    <citation type="submission" date="2016-11" db="EMBL/GenBank/DDBJ databases">
        <authorList>
            <person name="Jaros S."/>
            <person name="Januszkiewicz K."/>
            <person name="Wedrychowicz H."/>
        </authorList>
    </citation>
    <scope>NUCLEOTIDE SEQUENCE [LARGE SCALE GENOMIC DNA]</scope>
    <source>
        <strain evidence="5 6">DSM 18772</strain>
    </source>
</reference>
<dbReference type="SMART" id="SM00479">
    <property type="entry name" value="EXOIII"/>
    <property type="match status" value="1"/>
</dbReference>
<gene>
    <name evidence="5" type="ORF">SAMN02745181_1293</name>
</gene>
<evidence type="ECO:0000256" key="2">
    <source>
        <dbReference type="ARBA" id="ARBA00022801"/>
    </source>
</evidence>
<name>A0A1M6GWV1_9BACT</name>
<dbReference type="Gene3D" id="3.30.420.10">
    <property type="entry name" value="Ribonuclease H-like superfamily/Ribonuclease H"/>
    <property type="match status" value="1"/>
</dbReference>
<evidence type="ECO:0000256" key="1">
    <source>
        <dbReference type="ARBA" id="ARBA00022722"/>
    </source>
</evidence>
<dbReference type="PANTHER" id="PTHR30231">
    <property type="entry name" value="DNA POLYMERASE III SUBUNIT EPSILON"/>
    <property type="match status" value="1"/>
</dbReference>
<feature type="domain" description="Exonuclease" evidence="4">
    <location>
        <begin position="10"/>
        <end position="181"/>
    </location>
</feature>
<organism evidence="5 6">
    <name type="scientific">Rubritalea squalenifaciens DSM 18772</name>
    <dbReference type="NCBI Taxonomy" id="1123071"/>
    <lineage>
        <taxon>Bacteria</taxon>
        <taxon>Pseudomonadati</taxon>
        <taxon>Verrucomicrobiota</taxon>
        <taxon>Verrucomicrobiia</taxon>
        <taxon>Verrucomicrobiales</taxon>
        <taxon>Rubritaleaceae</taxon>
        <taxon>Rubritalea</taxon>
    </lineage>
</organism>
<dbReference type="STRING" id="1123071.SAMN02745181_1293"/>
<accession>A0A1M6GWV1</accession>
<evidence type="ECO:0000256" key="3">
    <source>
        <dbReference type="ARBA" id="ARBA00022839"/>
    </source>
</evidence>
<dbReference type="InterPro" id="IPR012337">
    <property type="entry name" value="RNaseH-like_sf"/>
</dbReference>
<proteinExistence type="predicted"/>
<evidence type="ECO:0000259" key="4">
    <source>
        <dbReference type="SMART" id="SM00479"/>
    </source>
</evidence>
<dbReference type="InParanoid" id="A0A1M6GWV1"/>
<dbReference type="GO" id="GO:0006259">
    <property type="term" value="P:DNA metabolic process"/>
    <property type="evidence" value="ECO:0007669"/>
    <property type="project" value="UniProtKB-ARBA"/>
</dbReference>
<dbReference type="GO" id="GO:0008408">
    <property type="term" value="F:3'-5' exonuclease activity"/>
    <property type="evidence" value="ECO:0007669"/>
    <property type="project" value="TreeGrafter"/>
</dbReference>
<dbReference type="OrthoDB" id="9804290at2"/>
<dbReference type="InterPro" id="IPR013520">
    <property type="entry name" value="Ribonucl_H"/>
</dbReference>
<keyword evidence="3" id="KW-0269">Exonuclease</keyword>
<dbReference type="Pfam" id="PF00929">
    <property type="entry name" value="RNase_T"/>
    <property type="match status" value="1"/>
</dbReference>
<dbReference type="InterPro" id="IPR036397">
    <property type="entry name" value="RNaseH_sf"/>
</dbReference>
<dbReference type="PANTHER" id="PTHR30231:SF4">
    <property type="entry name" value="PROTEIN NEN2"/>
    <property type="match status" value="1"/>
</dbReference>
<keyword evidence="1" id="KW-0540">Nuclease</keyword>
<dbReference type="RefSeq" id="WP_143158675.1">
    <property type="nucleotide sequence ID" value="NZ_FQYR01000003.1"/>
</dbReference>
<keyword evidence="6" id="KW-1185">Reference proteome</keyword>
<evidence type="ECO:0000313" key="5">
    <source>
        <dbReference type="EMBL" id="SHJ14412.1"/>
    </source>
</evidence>
<dbReference type="EMBL" id="FQYR01000003">
    <property type="protein sequence ID" value="SHJ14412.1"/>
    <property type="molecule type" value="Genomic_DNA"/>
</dbReference>
<sequence>MTRTVIRETIFTAIDFESAGTASGKTDAPVQVGTTSWSLDDGISDTWTSYIHTDQDITWSAQKVHGITRDDLKDAPKLMLLWPHLKRRLASRAVVAHGHGTEKRFLNAFPGHGFGPWIDTLQLSRAAWPEISDHSLGAICQTHNLHHSVGKIVPDRTWHDALYDAAASIVLLEHIINTFELHHSPLSSLISPDTSAWHRLRR</sequence>
<keyword evidence="2" id="KW-0378">Hydrolase</keyword>
<dbReference type="GO" id="GO:0003676">
    <property type="term" value="F:nucleic acid binding"/>
    <property type="evidence" value="ECO:0007669"/>
    <property type="project" value="InterPro"/>
</dbReference>
<protein>
    <submittedName>
        <fullName evidence="5">DNA polymerase-3 subunit epsilon</fullName>
    </submittedName>
</protein>
<dbReference type="AlphaFoldDB" id="A0A1M6GWV1"/>